<dbReference type="AlphaFoldDB" id="A0A1W0B005"/>
<accession>A0A1W0B005</accession>
<gene>
    <name evidence="2" type="ORF">B0T46_03415</name>
</gene>
<comment type="caution">
    <text evidence="2">The sequence shown here is derived from an EMBL/GenBank/DDBJ whole genome shotgun (WGS) entry which is preliminary data.</text>
</comment>
<dbReference type="STRING" id="1538463.B0T36_07510"/>
<name>A0A1W0B005_9NOCA</name>
<keyword evidence="3" id="KW-1185">Reference proteome</keyword>
<protein>
    <submittedName>
        <fullName evidence="2">Uncharacterized protein</fullName>
    </submittedName>
</protein>
<proteinExistence type="predicted"/>
<dbReference type="EMBL" id="MUMY01000002">
    <property type="protein sequence ID" value="ONM50147.1"/>
    <property type="molecule type" value="Genomic_DNA"/>
</dbReference>
<feature type="compositionally biased region" description="Pro residues" evidence="1">
    <location>
        <begin position="117"/>
        <end position="126"/>
    </location>
</feature>
<reference evidence="2 3" key="1">
    <citation type="journal article" date="2016" name="Antonie Van Leeuwenhoek">
        <title>Nocardia donostiensis sp. nov., isolated from human respiratory specimens.</title>
        <authorList>
            <person name="Ercibengoa M."/>
            <person name="Bell M."/>
            <person name="Marimon J.M."/>
            <person name="Humrighouse B."/>
            <person name="Klenk H.P."/>
            <person name="Potter G."/>
            <person name="Perez-Trallero E."/>
        </authorList>
    </citation>
    <scope>NUCLEOTIDE SEQUENCE [LARGE SCALE GENOMIC DNA]</scope>
    <source>
        <strain evidence="2 3">X1655</strain>
    </source>
</reference>
<dbReference type="OrthoDB" id="4546611at2"/>
<dbReference type="Proteomes" id="UP000188836">
    <property type="component" value="Unassembled WGS sequence"/>
</dbReference>
<evidence type="ECO:0000256" key="1">
    <source>
        <dbReference type="SAM" id="MobiDB-lite"/>
    </source>
</evidence>
<feature type="region of interest" description="Disordered" evidence="1">
    <location>
        <begin position="115"/>
        <end position="163"/>
    </location>
</feature>
<evidence type="ECO:0000313" key="2">
    <source>
        <dbReference type="EMBL" id="ONM50147.1"/>
    </source>
</evidence>
<organism evidence="2 3">
    <name type="scientific">Nocardia donostiensis</name>
    <dbReference type="NCBI Taxonomy" id="1538463"/>
    <lineage>
        <taxon>Bacteria</taxon>
        <taxon>Bacillati</taxon>
        <taxon>Actinomycetota</taxon>
        <taxon>Actinomycetes</taxon>
        <taxon>Mycobacteriales</taxon>
        <taxon>Nocardiaceae</taxon>
        <taxon>Nocardia</taxon>
    </lineage>
</organism>
<sequence length="163" mass="18705">MGERMKSNWDSMRDPNLDPEIEAAARRVMDSIDGLRTARIRAENMDVASVLHEPTVVTDELMFEFAALPYASPELRYYAERVRNGECRWQEIELLMRPLPPEVLDLRSSPNFIWPWKPEPPPPPPAASTSPGQQRQRNADRVVGPSDWPDDFDDYPGSKSWLV</sequence>
<evidence type="ECO:0000313" key="3">
    <source>
        <dbReference type="Proteomes" id="UP000188836"/>
    </source>
</evidence>
<feature type="compositionally biased region" description="Polar residues" evidence="1">
    <location>
        <begin position="127"/>
        <end position="136"/>
    </location>
</feature>